<dbReference type="Pfam" id="PF13772">
    <property type="entry name" value="AIG2_2"/>
    <property type="match status" value="1"/>
</dbReference>
<evidence type="ECO:0000256" key="2">
    <source>
        <dbReference type="ARBA" id="ARBA00023239"/>
    </source>
</evidence>
<accession>A0ABR1VLB9</accession>
<organism evidence="3 4">
    <name type="scientific">Apiospora saccharicola</name>
    <dbReference type="NCBI Taxonomy" id="335842"/>
    <lineage>
        <taxon>Eukaryota</taxon>
        <taxon>Fungi</taxon>
        <taxon>Dikarya</taxon>
        <taxon>Ascomycota</taxon>
        <taxon>Pezizomycotina</taxon>
        <taxon>Sordariomycetes</taxon>
        <taxon>Xylariomycetidae</taxon>
        <taxon>Amphisphaeriales</taxon>
        <taxon>Apiosporaceae</taxon>
        <taxon>Apiospora</taxon>
    </lineage>
</organism>
<dbReference type="EC" id="4.3.2.9" evidence="1"/>
<dbReference type="InterPro" id="IPR017939">
    <property type="entry name" value="G-Glutamylcylcotransferase"/>
</dbReference>
<keyword evidence="2" id="KW-0456">Lyase</keyword>
<dbReference type="InterPro" id="IPR013024">
    <property type="entry name" value="GGCT-like"/>
</dbReference>
<evidence type="ECO:0000256" key="1">
    <source>
        <dbReference type="ARBA" id="ARBA00012346"/>
    </source>
</evidence>
<dbReference type="SUPFAM" id="SSF110857">
    <property type="entry name" value="Gamma-glutamyl cyclotransferase-like"/>
    <property type="match status" value="1"/>
</dbReference>
<dbReference type="CDD" id="cd06661">
    <property type="entry name" value="GGCT_like"/>
    <property type="match status" value="1"/>
</dbReference>
<dbReference type="Gene3D" id="3.10.490.10">
    <property type="entry name" value="Gamma-glutamyl cyclotransferase-like"/>
    <property type="match status" value="1"/>
</dbReference>
<evidence type="ECO:0000313" key="3">
    <source>
        <dbReference type="EMBL" id="KAK8072041.1"/>
    </source>
</evidence>
<comment type="caution">
    <text evidence="3">The sequence shown here is derived from an EMBL/GenBank/DDBJ whole genome shotgun (WGS) entry which is preliminary data.</text>
</comment>
<proteinExistence type="predicted"/>
<dbReference type="EMBL" id="JAQQWM010000003">
    <property type="protein sequence ID" value="KAK8072041.1"/>
    <property type="molecule type" value="Genomic_DNA"/>
</dbReference>
<dbReference type="PANTHER" id="PTHR12935:SF0">
    <property type="entry name" value="GAMMA-GLUTAMYLCYCLOTRANSFERASE"/>
    <property type="match status" value="1"/>
</dbReference>
<dbReference type="PANTHER" id="PTHR12935">
    <property type="entry name" value="GAMMA-GLUTAMYLCYCLOTRANSFERASE"/>
    <property type="match status" value="1"/>
</dbReference>
<gene>
    <name evidence="3" type="ORF">PG996_005389</name>
</gene>
<evidence type="ECO:0000313" key="4">
    <source>
        <dbReference type="Proteomes" id="UP001446871"/>
    </source>
</evidence>
<sequence length="203" mass="22143">MSLPQNPGHKLYFAYGSNLSSTQMKARCPSAVPVGLGHLPGWTWIINQRGYANIVQKSSSPAATATATAGAAATATSTATEMEGAGVYGVLYTLPPIDEAALDRCEHVPTAYEKATLDVEVVAARGAADGEANEYTQFEQTQLPALVYVDYHRVEADRPKAEYIARMNRGIDEARRDYGLPEWYITNVMRPFIKPKELTEETA</sequence>
<protein>
    <recommendedName>
        <fullName evidence="1">gamma-glutamylcyclotransferase</fullName>
        <ecNumber evidence="1">4.3.2.9</ecNumber>
    </recommendedName>
</protein>
<dbReference type="InterPro" id="IPR036568">
    <property type="entry name" value="GGCT-like_sf"/>
</dbReference>
<keyword evidence="4" id="KW-1185">Reference proteome</keyword>
<dbReference type="Proteomes" id="UP001446871">
    <property type="component" value="Unassembled WGS sequence"/>
</dbReference>
<name>A0ABR1VLB9_9PEZI</name>
<reference evidence="3 4" key="1">
    <citation type="submission" date="2023-01" db="EMBL/GenBank/DDBJ databases">
        <title>Analysis of 21 Apiospora genomes using comparative genomics revels a genus with tremendous synthesis potential of carbohydrate active enzymes and secondary metabolites.</title>
        <authorList>
            <person name="Sorensen T."/>
        </authorList>
    </citation>
    <scope>NUCLEOTIDE SEQUENCE [LARGE SCALE GENOMIC DNA]</scope>
    <source>
        <strain evidence="3 4">CBS 83171</strain>
    </source>
</reference>